<comment type="caution">
    <text evidence="1">The sequence shown here is derived from an EMBL/GenBank/DDBJ whole genome shotgun (WGS) entry which is preliminary data.</text>
</comment>
<gene>
    <name evidence="1" type="ORF">DERYTH_LOCUS15706</name>
</gene>
<protein>
    <submittedName>
        <fullName evidence="1">7564_t:CDS:1</fullName>
    </submittedName>
</protein>
<dbReference type="Proteomes" id="UP000789405">
    <property type="component" value="Unassembled WGS sequence"/>
</dbReference>
<dbReference type="AlphaFoldDB" id="A0A9N9IL06"/>
<reference evidence="1" key="1">
    <citation type="submission" date="2021-06" db="EMBL/GenBank/DDBJ databases">
        <authorList>
            <person name="Kallberg Y."/>
            <person name="Tangrot J."/>
            <person name="Rosling A."/>
        </authorList>
    </citation>
    <scope>NUCLEOTIDE SEQUENCE</scope>
    <source>
        <strain evidence="1">MA453B</strain>
    </source>
</reference>
<proteinExistence type="predicted"/>
<dbReference type="EMBL" id="CAJVPY010012968">
    <property type="protein sequence ID" value="CAG8737663.1"/>
    <property type="molecule type" value="Genomic_DNA"/>
</dbReference>
<name>A0A9N9IL06_9GLOM</name>
<evidence type="ECO:0000313" key="2">
    <source>
        <dbReference type="Proteomes" id="UP000789405"/>
    </source>
</evidence>
<sequence length="49" mass="5992">MPVFKAINFFSTIHFCKFRTEEHSIFYYGLAIWLMLMTNQYTEAFRFIS</sequence>
<keyword evidence="2" id="KW-1185">Reference proteome</keyword>
<evidence type="ECO:0000313" key="1">
    <source>
        <dbReference type="EMBL" id="CAG8737663.1"/>
    </source>
</evidence>
<accession>A0A9N9IL06</accession>
<organism evidence="1 2">
    <name type="scientific">Dentiscutata erythropus</name>
    <dbReference type="NCBI Taxonomy" id="1348616"/>
    <lineage>
        <taxon>Eukaryota</taxon>
        <taxon>Fungi</taxon>
        <taxon>Fungi incertae sedis</taxon>
        <taxon>Mucoromycota</taxon>
        <taxon>Glomeromycotina</taxon>
        <taxon>Glomeromycetes</taxon>
        <taxon>Diversisporales</taxon>
        <taxon>Gigasporaceae</taxon>
        <taxon>Dentiscutata</taxon>
    </lineage>
</organism>